<accession>A0A7Y9PEQ5</accession>
<name>A0A7Y9PEQ5_9BACT</name>
<evidence type="ECO:0000313" key="3">
    <source>
        <dbReference type="Proteomes" id="UP000589520"/>
    </source>
</evidence>
<sequence length="84" mass="8613">MSTQPLPQPPNKPISLAKLATIFAVVCILAFGLCTASTMLSSTLHLDSIMGSVIGASAVIEAVCLIGLLCIGVTAIVRSINSEE</sequence>
<dbReference type="RefSeq" id="WP_179488039.1">
    <property type="nucleotide sequence ID" value="NZ_JACCCW010000001.1"/>
</dbReference>
<dbReference type="AlphaFoldDB" id="A0A7Y9PEQ5"/>
<keyword evidence="1" id="KW-1133">Transmembrane helix</keyword>
<reference evidence="2 3" key="1">
    <citation type="submission" date="2020-07" db="EMBL/GenBank/DDBJ databases">
        <title>Genomic Encyclopedia of Type Strains, Phase IV (KMG-V): Genome sequencing to study the core and pangenomes of soil and plant-associated prokaryotes.</title>
        <authorList>
            <person name="Whitman W."/>
        </authorList>
    </citation>
    <scope>NUCLEOTIDE SEQUENCE [LARGE SCALE GENOMIC DNA]</scope>
    <source>
        <strain evidence="2 3">X4EP2</strain>
    </source>
</reference>
<keyword evidence="1" id="KW-0472">Membrane</keyword>
<keyword evidence="1" id="KW-0812">Transmembrane</keyword>
<comment type="caution">
    <text evidence="2">The sequence shown here is derived from an EMBL/GenBank/DDBJ whole genome shotgun (WGS) entry which is preliminary data.</text>
</comment>
<evidence type="ECO:0000313" key="2">
    <source>
        <dbReference type="EMBL" id="NYF78548.1"/>
    </source>
</evidence>
<organism evidence="2 3">
    <name type="scientific">Granulicella arctica</name>
    <dbReference type="NCBI Taxonomy" id="940613"/>
    <lineage>
        <taxon>Bacteria</taxon>
        <taxon>Pseudomonadati</taxon>
        <taxon>Acidobacteriota</taxon>
        <taxon>Terriglobia</taxon>
        <taxon>Terriglobales</taxon>
        <taxon>Acidobacteriaceae</taxon>
        <taxon>Granulicella</taxon>
    </lineage>
</organism>
<protein>
    <submittedName>
        <fullName evidence="2">Uncharacterized protein</fullName>
    </submittedName>
</protein>
<dbReference type="Proteomes" id="UP000589520">
    <property type="component" value="Unassembled WGS sequence"/>
</dbReference>
<gene>
    <name evidence="2" type="ORF">HDF17_000835</name>
</gene>
<keyword evidence="3" id="KW-1185">Reference proteome</keyword>
<proteinExistence type="predicted"/>
<feature type="transmembrane region" description="Helical" evidence="1">
    <location>
        <begin position="20"/>
        <end position="41"/>
    </location>
</feature>
<feature type="transmembrane region" description="Helical" evidence="1">
    <location>
        <begin position="53"/>
        <end position="77"/>
    </location>
</feature>
<dbReference type="EMBL" id="JACCCW010000001">
    <property type="protein sequence ID" value="NYF78548.1"/>
    <property type="molecule type" value="Genomic_DNA"/>
</dbReference>
<evidence type="ECO:0000256" key="1">
    <source>
        <dbReference type="SAM" id="Phobius"/>
    </source>
</evidence>